<dbReference type="EMBL" id="CP037423">
    <property type="protein sequence ID" value="QDV44991.1"/>
    <property type="molecule type" value="Genomic_DNA"/>
</dbReference>
<sequence precursor="true">MKRISQSIALAHAASIAVFLLSFGTCLAQGAEREKTDSNFEYLRQLADAIKIRPAGGAADVTEFAETTPVLRFGDATRETSDGVIWKIGRNRPLAVVAMEIVHKADHKDVNYEFLCLTEQKFEMVARPGWSWKPSASALTMKPLNGVPAPSLSKQTRLRQLKQLARRFEASEVYVGQNYRLRLMPQPIDQYVVDGRAGLDGAVFAFAHGTNPEVLLLLEATDNGWQFGFARLCGAAPQATFDGRIVWTKPAMDEIVSSWTSPYMGDAYTIDDQRSNLSAPQAK</sequence>
<dbReference type="OrthoDB" id="285659at2"/>
<accession>A0A518HVW4</accession>
<protein>
    <submittedName>
        <fullName evidence="2">Uncharacterized protein</fullName>
    </submittedName>
</protein>
<keyword evidence="1" id="KW-0732">Signal</keyword>
<reference evidence="2 3" key="1">
    <citation type="submission" date="2019-03" db="EMBL/GenBank/DDBJ databases">
        <title>Deep-cultivation of Planctomycetes and their phenomic and genomic characterization uncovers novel biology.</title>
        <authorList>
            <person name="Wiegand S."/>
            <person name="Jogler M."/>
            <person name="Boedeker C."/>
            <person name="Pinto D."/>
            <person name="Vollmers J."/>
            <person name="Rivas-Marin E."/>
            <person name="Kohn T."/>
            <person name="Peeters S.H."/>
            <person name="Heuer A."/>
            <person name="Rast P."/>
            <person name="Oberbeckmann S."/>
            <person name="Bunk B."/>
            <person name="Jeske O."/>
            <person name="Meyerdierks A."/>
            <person name="Storesund J.E."/>
            <person name="Kallscheuer N."/>
            <person name="Luecker S."/>
            <person name="Lage O.M."/>
            <person name="Pohl T."/>
            <person name="Merkel B.J."/>
            <person name="Hornburger P."/>
            <person name="Mueller R.-W."/>
            <person name="Bruemmer F."/>
            <person name="Labrenz M."/>
            <person name="Spormann A.M."/>
            <person name="Op den Camp H."/>
            <person name="Overmann J."/>
            <person name="Amann R."/>
            <person name="Jetten M.S.M."/>
            <person name="Mascher T."/>
            <person name="Medema M.H."/>
            <person name="Devos D.P."/>
            <person name="Kaster A.-K."/>
            <person name="Ovreas L."/>
            <person name="Rohde M."/>
            <person name="Galperin M.Y."/>
            <person name="Jogler C."/>
        </authorList>
    </citation>
    <scope>NUCLEOTIDE SEQUENCE [LARGE SCALE GENOMIC DNA]</scope>
    <source>
        <strain evidence="2 3">Enr13</strain>
    </source>
</reference>
<dbReference type="RefSeq" id="WP_145389225.1">
    <property type="nucleotide sequence ID" value="NZ_CP037423.1"/>
</dbReference>
<feature type="signal peptide" evidence="1">
    <location>
        <begin position="1"/>
        <end position="28"/>
    </location>
</feature>
<feature type="chain" id="PRO_5021701472" evidence="1">
    <location>
        <begin position="29"/>
        <end position="283"/>
    </location>
</feature>
<dbReference type="KEGG" id="snep:Enr13x_48640"/>
<organism evidence="2 3">
    <name type="scientific">Stieleria neptunia</name>
    <dbReference type="NCBI Taxonomy" id="2527979"/>
    <lineage>
        <taxon>Bacteria</taxon>
        <taxon>Pseudomonadati</taxon>
        <taxon>Planctomycetota</taxon>
        <taxon>Planctomycetia</taxon>
        <taxon>Pirellulales</taxon>
        <taxon>Pirellulaceae</taxon>
        <taxon>Stieleria</taxon>
    </lineage>
</organism>
<proteinExistence type="predicted"/>
<evidence type="ECO:0000313" key="3">
    <source>
        <dbReference type="Proteomes" id="UP000319004"/>
    </source>
</evidence>
<evidence type="ECO:0000313" key="2">
    <source>
        <dbReference type="EMBL" id="QDV44991.1"/>
    </source>
</evidence>
<gene>
    <name evidence="2" type="ORF">Enr13x_48640</name>
</gene>
<keyword evidence="3" id="KW-1185">Reference proteome</keyword>
<name>A0A518HVW4_9BACT</name>
<evidence type="ECO:0000256" key="1">
    <source>
        <dbReference type="SAM" id="SignalP"/>
    </source>
</evidence>
<dbReference type="Proteomes" id="UP000319004">
    <property type="component" value="Chromosome"/>
</dbReference>
<dbReference type="AlphaFoldDB" id="A0A518HVW4"/>